<reference evidence="4" key="2">
    <citation type="submission" date="2020-05" db="EMBL/GenBank/DDBJ databases">
        <authorList>
            <person name="Kim H.-S."/>
            <person name="Proctor R.H."/>
            <person name="Brown D.W."/>
        </authorList>
    </citation>
    <scope>NUCLEOTIDE SEQUENCE</scope>
    <source>
        <strain evidence="4">NRRL 20472</strain>
    </source>
</reference>
<proteinExistence type="predicted"/>
<dbReference type="EMBL" id="JABEXW010000384">
    <property type="protein sequence ID" value="KAF4964885.1"/>
    <property type="molecule type" value="Genomic_DNA"/>
</dbReference>
<keyword evidence="1" id="KW-0521">NADP</keyword>
<dbReference type="OrthoDB" id="9984533at2759"/>
<name>A0A8H4TVT4_9HYPO</name>
<dbReference type="AlphaFoldDB" id="A0A8H4TVT4"/>
<evidence type="ECO:0000256" key="2">
    <source>
        <dbReference type="ARBA" id="ARBA00023002"/>
    </source>
</evidence>
<reference evidence="4" key="1">
    <citation type="journal article" date="2020" name="BMC Genomics">
        <title>Correction to: Identification and distribution of gene clusters required for synthesis of sphingolipid metabolism inhibitors in diverse species of the filamentous fungus Fusarium.</title>
        <authorList>
            <person name="Kim H.S."/>
            <person name="Lohmar J.M."/>
            <person name="Busman M."/>
            <person name="Brown D.W."/>
            <person name="Naumann T.A."/>
            <person name="Divon H.H."/>
            <person name="Lysoe E."/>
            <person name="Uhlig S."/>
            <person name="Proctor R.H."/>
        </authorList>
    </citation>
    <scope>NUCLEOTIDE SEQUENCE</scope>
    <source>
        <strain evidence="4">NRRL 20472</strain>
    </source>
</reference>
<organism evidence="4 5">
    <name type="scientific">Fusarium sarcochroum</name>
    <dbReference type="NCBI Taxonomy" id="1208366"/>
    <lineage>
        <taxon>Eukaryota</taxon>
        <taxon>Fungi</taxon>
        <taxon>Dikarya</taxon>
        <taxon>Ascomycota</taxon>
        <taxon>Pezizomycotina</taxon>
        <taxon>Sordariomycetes</taxon>
        <taxon>Hypocreomycetidae</taxon>
        <taxon>Hypocreales</taxon>
        <taxon>Nectriaceae</taxon>
        <taxon>Fusarium</taxon>
        <taxon>Fusarium lateritium species complex</taxon>
    </lineage>
</organism>
<dbReference type="PANTHER" id="PTHR47706">
    <property type="entry name" value="NMRA-LIKE FAMILY PROTEIN"/>
    <property type="match status" value="1"/>
</dbReference>
<dbReference type="SUPFAM" id="SSF51735">
    <property type="entry name" value="NAD(P)-binding Rossmann-fold domains"/>
    <property type="match status" value="1"/>
</dbReference>
<dbReference type="InterPro" id="IPR051609">
    <property type="entry name" value="NmrA/Isoflavone_reductase-like"/>
</dbReference>
<dbReference type="PANTHER" id="PTHR47706:SF9">
    <property type="entry name" value="NMRA-LIKE DOMAIN-CONTAINING PROTEIN-RELATED"/>
    <property type="match status" value="1"/>
</dbReference>
<sequence length="306" mass="33532">MASEIKTVMILGGRGNLGPYLIQALLKSGFKVSVLSRSSSTTVDETFEGAPIVKSDYTFESLVTVFTEQDAVISTLSTANIAGQKIVIDAVAAAKVKRFMPSEFGSDTSVDGLEKMAPFLKGKQDVMDYVKTKEAEGLSWTALFTGPWIDWMLVESHGLLCLDIKSKTGELVDSGERKFTTTTVSQVGEATALALLHSQKTKNQYVQVGSFNVTQKQLVEALERISGAKFTLKELGNKELYARATKHIEDGDWDTGYYELATATTYSDSEVTYFPEKAAHWNAVLGLVQEESFDEMVSRVLKKVSS</sequence>
<dbReference type="Gene3D" id="3.40.50.720">
    <property type="entry name" value="NAD(P)-binding Rossmann-like Domain"/>
    <property type="match status" value="1"/>
</dbReference>
<keyword evidence="5" id="KW-1185">Reference proteome</keyword>
<dbReference type="InterPro" id="IPR036291">
    <property type="entry name" value="NAD(P)-bd_dom_sf"/>
</dbReference>
<comment type="caution">
    <text evidence="4">The sequence shown here is derived from an EMBL/GenBank/DDBJ whole genome shotgun (WGS) entry which is preliminary data.</text>
</comment>
<evidence type="ECO:0000256" key="1">
    <source>
        <dbReference type="ARBA" id="ARBA00022857"/>
    </source>
</evidence>
<evidence type="ECO:0000259" key="3">
    <source>
        <dbReference type="Pfam" id="PF05368"/>
    </source>
</evidence>
<dbReference type="Pfam" id="PF05368">
    <property type="entry name" value="NmrA"/>
    <property type="match status" value="1"/>
</dbReference>
<dbReference type="Proteomes" id="UP000622797">
    <property type="component" value="Unassembled WGS sequence"/>
</dbReference>
<dbReference type="InterPro" id="IPR008030">
    <property type="entry name" value="NmrA-like"/>
</dbReference>
<dbReference type="Gene3D" id="3.90.25.10">
    <property type="entry name" value="UDP-galactose 4-epimerase, domain 1"/>
    <property type="match status" value="1"/>
</dbReference>
<keyword evidence="2" id="KW-0560">Oxidoreductase</keyword>
<feature type="domain" description="NmrA-like" evidence="3">
    <location>
        <begin position="6"/>
        <end position="240"/>
    </location>
</feature>
<accession>A0A8H4TVT4</accession>
<evidence type="ECO:0000313" key="4">
    <source>
        <dbReference type="EMBL" id="KAF4964885.1"/>
    </source>
</evidence>
<protein>
    <recommendedName>
        <fullName evidence="3">NmrA-like domain-containing protein</fullName>
    </recommendedName>
</protein>
<evidence type="ECO:0000313" key="5">
    <source>
        <dbReference type="Proteomes" id="UP000622797"/>
    </source>
</evidence>
<dbReference type="GO" id="GO:0016491">
    <property type="term" value="F:oxidoreductase activity"/>
    <property type="evidence" value="ECO:0007669"/>
    <property type="project" value="UniProtKB-KW"/>
</dbReference>
<dbReference type="InterPro" id="IPR045312">
    <property type="entry name" value="PCBER-like"/>
</dbReference>
<gene>
    <name evidence="4" type="ORF">FSARC_7230</name>
</gene>
<dbReference type="CDD" id="cd05259">
    <property type="entry name" value="PCBER_SDR_a"/>
    <property type="match status" value="1"/>
</dbReference>